<dbReference type="AlphaFoldDB" id="A0A2S8BFM0"/>
<comment type="caution">
    <text evidence="2">The sequence shown here is derived from an EMBL/GenBank/DDBJ whole genome shotgun (WGS) entry which is preliminary data.</text>
</comment>
<reference evidence="2 3" key="1">
    <citation type="journal article" date="2017" name="Int. J. Syst. Evol. Microbiol.">
        <title>Mycobacterium talmoniae sp. nov., a slowly growing mycobacterium isolated from human respiratory samples.</title>
        <authorList>
            <person name="Davidson R.M."/>
            <person name="DeGroote M.A."/>
            <person name="Marola J.L."/>
            <person name="Buss S."/>
            <person name="Jones V."/>
            <person name="McNeil M.R."/>
            <person name="Freifeld A.G."/>
            <person name="Elaine Epperson L."/>
            <person name="Hasan N.A."/>
            <person name="Jackson M."/>
            <person name="Iwen P.C."/>
            <person name="Salfinger M."/>
            <person name="Strong M."/>
        </authorList>
    </citation>
    <scope>NUCLEOTIDE SEQUENCE [LARGE SCALE GENOMIC DNA]</scope>
    <source>
        <strain evidence="2 3">ATCC BAA-2683</strain>
    </source>
</reference>
<evidence type="ECO:0000313" key="2">
    <source>
        <dbReference type="EMBL" id="PQM45454.1"/>
    </source>
</evidence>
<dbReference type="SUPFAM" id="SSF52096">
    <property type="entry name" value="ClpP/crotonase"/>
    <property type="match status" value="2"/>
</dbReference>
<dbReference type="EMBL" id="PPEA01000645">
    <property type="protein sequence ID" value="PQM45454.1"/>
    <property type="molecule type" value="Genomic_DNA"/>
</dbReference>
<dbReference type="Pfam" id="PF01039">
    <property type="entry name" value="Carboxyl_trans"/>
    <property type="match status" value="1"/>
</dbReference>
<dbReference type="GO" id="GO:0047154">
    <property type="term" value="F:methylmalonyl-CoA carboxytransferase activity"/>
    <property type="evidence" value="ECO:0007669"/>
    <property type="project" value="UniProtKB-EC"/>
</dbReference>
<dbReference type="PROSITE" id="PS50989">
    <property type="entry name" value="COA_CT_CTER"/>
    <property type="match status" value="1"/>
</dbReference>
<evidence type="ECO:0000259" key="1">
    <source>
        <dbReference type="PROSITE" id="PS50989"/>
    </source>
</evidence>
<dbReference type="GO" id="GO:0006552">
    <property type="term" value="P:L-leucine catabolic process"/>
    <property type="evidence" value="ECO:0007669"/>
    <property type="project" value="TreeGrafter"/>
</dbReference>
<evidence type="ECO:0000313" key="3">
    <source>
        <dbReference type="Proteomes" id="UP000238296"/>
    </source>
</evidence>
<gene>
    <name evidence="2" type="ORF">C1Y40_04387</name>
</gene>
<dbReference type="InterPro" id="IPR034733">
    <property type="entry name" value="AcCoA_carboxyl_beta"/>
</dbReference>
<dbReference type="EC" id="2.1.3.1" evidence="2"/>
<dbReference type="PANTHER" id="PTHR22855:SF13">
    <property type="entry name" value="METHYLCROTONOYL-COA CARBOXYLASE BETA CHAIN, MITOCHONDRIAL"/>
    <property type="match status" value="1"/>
</dbReference>
<keyword evidence="2" id="KW-0808">Transferase</keyword>
<protein>
    <submittedName>
        <fullName evidence="2">Methylmalonyl-CoA carboxyltransferase 12S subunit</fullName>
        <ecNumber evidence="2">2.1.3.1</ecNumber>
    </submittedName>
</protein>
<proteinExistence type="predicted"/>
<dbReference type="InterPro" id="IPR045190">
    <property type="entry name" value="MCCB/AccD1-like"/>
</dbReference>
<dbReference type="FunFam" id="3.90.226.10:FF:000136">
    <property type="entry name" value="Carbamoyl-phosphate synthase/carboxyl transferase"/>
    <property type="match status" value="1"/>
</dbReference>
<accession>A0A2S8BFM0</accession>
<dbReference type="Proteomes" id="UP000238296">
    <property type="component" value="Unassembled WGS sequence"/>
</dbReference>
<dbReference type="GO" id="GO:0004485">
    <property type="term" value="F:methylcrotonoyl-CoA carboxylase activity"/>
    <property type="evidence" value="ECO:0007669"/>
    <property type="project" value="TreeGrafter"/>
</dbReference>
<dbReference type="InterPro" id="IPR029045">
    <property type="entry name" value="ClpP/crotonase-like_dom_sf"/>
</dbReference>
<feature type="domain" description="CoA carboxyltransferase C-terminal" evidence="1">
    <location>
        <begin position="96"/>
        <end position="331"/>
    </location>
</feature>
<dbReference type="PANTHER" id="PTHR22855">
    <property type="entry name" value="ACETYL, PROPIONYL, PYRUVATE, AND GLUTACONYL CARBOXYLASE-RELATED"/>
    <property type="match status" value="1"/>
</dbReference>
<name>A0A2S8BFM0_9MYCO</name>
<organism evidence="2 3">
    <name type="scientific">Mycobacterium talmoniae</name>
    <dbReference type="NCBI Taxonomy" id="1858794"/>
    <lineage>
        <taxon>Bacteria</taxon>
        <taxon>Bacillati</taxon>
        <taxon>Actinomycetota</taxon>
        <taxon>Actinomycetes</taxon>
        <taxon>Mycobacteriales</taxon>
        <taxon>Mycobacteriaceae</taxon>
        <taxon>Mycobacterium</taxon>
    </lineage>
</organism>
<dbReference type="InterPro" id="IPR011763">
    <property type="entry name" value="COA_CT_C"/>
</dbReference>
<sequence length="331" mass="35009">MPLIAVVSGRCFAGNAALAGVCDVIIATPDTNIGMGGPAMIEGGGLGVYRPEDIGPIAVQRRNGVVGIVARDEAHAVTLAQRYLSYFQGRVTDWAAPDPRLAQHVVPQNRLRAYDVHRAIESVVDVGSVLALRPDFGVGIVTALVRVEGVGYGLVANNSYHLGGAIDAEAADKLADFLELCESFRLPVISLCDTPGFMVGPDAEKEAAVRRFGRLFVVSARLTVPFGMIVLRKGYGLGAMAMAGGSFHAPQFTVAWPTGEIGGMGLEGAVRLGFSKELAAAADPVERQQLFEKLVEAAYQRGKALHAATTFELDDVIDPADSRAWIGRLAP</sequence>
<dbReference type="GO" id="GO:1905202">
    <property type="term" value="C:methylcrotonoyl-CoA carboxylase complex"/>
    <property type="evidence" value="ECO:0007669"/>
    <property type="project" value="TreeGrafter"/>
</dbReference>
<dbReference type="Gene3D" id="3.90.226.10">
    <property type="entry name" value="2-enoyl-CoA Hydratase, Chain A, domain 1"/>
    <property type="match status" value="2"/>
</dbReference>